<dbReference type="InterPro" id="IPR012337">
    <property type="entry name" value="RNaseH-like_sf"/>
</dbReference>
<dbReference type="InterPro" id="IPR051274">
    <property type="entry name" value="3-5_Exoribonuclease"/>
</dbReference>
<dbReference type="CDD" id="cd06133">
    <property type="entry name" value="ERI-1_3'hExo_like"/>
    <property type="match status" value="1"/>
</dbReference>
<organism evidence="5 6">
    <name type="scientific">Sphagnum jensenii</name>
    <dbReference type="NCBI Taxonomy" id="128206"/>
    <lineage>
        <taxon>Eukaryota</taxon>
        <taxon>Viridiplantae</taxon>
        <taxon>Streptophyta</taxon>
        <taxon>Embryophyta</taxon>
        <taxon>Bryophyta</taxon>
        <taxon>Sphagnophytina</taxon>
        <taxon>Sphagnopsida</taxon>
        <taxon>Sphagnales</taxon>
        <taxon>Sphagnaceae</taxon>
        <taxon>Sphagnum</taxon>
    </lineage>
</organism>
<dbReference type="InterPro" id="IPR047201">
    <property type="entry name" value="ERI-1_3'hExo-like"/>
</dbReference>
<feature type="non-terminal residue" evidence="5">
    <location>
        <position position="1"/>
    </location>
</feature>
<keyword evidence="2" id="KW-0378">Hydrolase</keyword>
<evidence type="ECO:0000256" key="3">
    <source>
        <dbReference type="ARBA" id="ARBA00022839"/>
    </source>
</evidence>
<evidence type="ECO:0000256" key="1">
    <source>
        <dbReference type="ARBA" id="ARBA00022722"/>
    </source>
</evidence>
<keyword evidence="3" id="KW-0269">Exonuclease</keyword>
<dbReference type="Gene3D" id="3.30.420.10">
    <property type="entry name" value="Ribonuclease H-like superfamily/Ribonuclease H"/>
    <property type="match status" value="1"/>
</dbReference>
<dbReference type="EMBL" id="CAXAQS010000754">
    <property type="protein sequence ID" value="CAK9253022.1"/>
    <property type="molecule type" value="Genomic_DNA"/>
</dbReference>
<name>A0ABP0VFT4_9BRYO</name>
<evidence type="ECO:0000313" key="5">
    <source>
        <dbReference type="EMBL" id="CAK9253022.1"/>
    </source>
</evidence>
<evidence type="ECO:0000256" key="2">
    <source>
        <dbReference type="ARBA" id="ARBA00022801"/>
    </source>
</evidence>
<comment type="caution">
    <text evidence="5">The sequence shown here is derived from an EMBL/GenBank/DDBJ whole genome shotgun (WGS) entry which is preliminary data.</text>
</comment>
<protein>
    <recommendedName>
        <fullName evidence="4">Exonuclease domain-containing protein</fullName>
    </recommendedName>
</protein>
<dbReference type="SUPFAM" id="SSF53098">
    <property type="entry name" value="Ribonuclease H-like"/>
    <property type="match status" value="1"/>
</dbReference>
<reference evidence="5" key="1">
    <citation type="submission" date="2024-02" db="EMBL/GenBank/DDBJ databases">
        <authorList>
            <consortium name="ELIXIR-Norway"/>
            <consortium name="Elixir Norway"/>
        </authorList>
    </citation>
    <scope>NUCLEOTIDE SEQUENCE</scope>
</reference>
<evidence type="ECO:0000313" key="6">
    <source>
        <dbReference type="Proteomes" id="UP001497444"/>
    </source>
</evidence>
<proteinExistence type="predicted"/>
<dbReference type="PANTHER" id="PTHR23044">
    <property type="entry name" value="3'-5' EXONUCLEASE ERI1-RELATED"/>
    <property type="match status" value="1"/>
</dbReference>
<accession>A0ABP0VFT4</accession>
<dbReference type="Proteomes" id="UP001497444">
    <property type="component" value="Unassembled WGS sequence"/>
</dbReference>
<keyword evidence="1" id="KW-0540">Nuclease</keyword>
<dbReference type="Pfam" id="PF00929">
    <property type="entry name" value="RNase_T"/>
    <property type="match status" value="1"/>
</dbReference>
<dbReference type="SMART" id="SM00479">
    <property type="entry name" value="EXOIII"/>
    <property type="match status" value="1"/>
</dbReference>
<dbReference type="PANTHER" id="PTHR23044:SF61">
    <property type="entry name" value="3'-5' EXORIBONUCLEASE 1-RELATED"/>
    <property type="match status" value="1"/>
</dbReference>
<sequence length="203" mass="23589">PQNFDYLLVLDFEATCDRPQQIKPMEIIEFPVIKVNANSFETEEIFHKYVKPVHNQSLSSFCTQLTGIVQEMVSNEPTFDVILSQFNEWLHSVGLLCSDFERPLKKFTFVTCGEWDLQIMLSDQCQLSNLRIPLYFRTWINIKKSYAEHFGKWPKSLNSMLEDLKIQPVGRLHSGIDDCRNVALIMKALADKGFVFKNTSSEW</sequence>
<evidence type="ECO:0000259" key="4">
    <source>
        <dbReference type="SMART" id="SM00479"/>
    </source>
</evidence>
<gene>
    <name evidence="5" type="ORF">CSSPJE1EN1_LOCUS28400</name>
</gene>
<dbReference type="InterPro" id="IPR036397">
    <property type="entry name" value="RNaseH_sf"/>
</dbReference>
<dbReference type="InterPro" id="IPR013520">
    <property type="entry name" value="Ribonucl_H"/>
</dbReference>
<feature type="domain" description="Exonuclease" evidence="4">
    <location>
        <begin position="6"/>
        <end position="195"/>
    </location>
</feature>
<keyword evidence="6" id="KW-1185">Reference proteome</keyword>